<name>A0A371E4Y1_MUCPR</name>
<gene>
    <name evidence="1" type="ORF">CR513_60705</name>
</gene>
<comment type="caution">
    <text evidence="1">The sequence shown here is derived from an EMBL/GenBank/DDBJ whole genome shotgun (WGS) entry which is preliminary data.</text>
</comment>
<dbReference type="EMBL" id="QJKJ01016354">
    <property type="protein sequence ID" value="RDX61092.1"/>
    <property type="molecule type" value="Genomic_DNA"/>
</dbReference>
<proteinExistence type="predicted"/>
<dbReference type="OrthoDB" id="1436751at2759"/>
<keyword evidence="2" id="KW-1185">Reference proteome</keyword>
<dbReference type="AlphaFoldDB" id="A0A371E4Y1"/>
<evidence type="ECO:0000313" key="1">
    <source>
        <dbReference type="EMBL" id="RDX61092.1"/>
    </source>
</evidence>
<protein>
    <submittedName>
        <fullName evidence="1">Uncharacterized protein</fullName>
    </submittedName>
</protein>
<dbReference type="Proteomes" id="UP000257109">
    <property type="component" value="Unassembled WGS sequence"/>
</dbReference>
<organism evidence="1 2">
    <name type="scientific">Mucuna pruriens</name>
    <name type="common">Velvet bean</name>
    <name type="synonym">Dolichos pruriens</name>
    <dbReference type="NCBI Taxonomy" id="157652"/>
    <lineage>
        <taxon>Eukaryota</taxon>
        <taxon>Viridiplantae</taxon>
        <taxon>Streptophyta</taxon>
        <taxon>Embryophyta</taxon>
        <taxon>Tracheophyta</taxon>
        <taxon>Spermatophyta</taxon>
        <taxon>Magnoliopsida</taxon>
        <taxon>eudicotyledons</taxon>
        <taxon>Gunneridae</taxon>
        <taxon>Pentapetalae</taxon>
        <taxon>rosids</taxon>
        <taxon>fabids</taxon>
        <taxon>Fabales</taxon>
        <taxon>Fabaceae</taxon>
        <taxon>Papilionoideae</taxon>
        <taxon>50 kb inversion clade</taxon>
        <taxon>NPAAA clade</taxon>
        <taxon>indigoferoid/millettioid clade</taxon>
        <taxon>Phaseoleae</taxon>
        <taxon>Mucuna</taxon>
    </lineage>
</organism>
<evidence type="ECO:0000313" key="2">
    <source>
        <dbReference type="Proteomes" id="UP000257109"/>
    </source>
</evidence>
<reference evidence="1" key="1">
    <citation type="submission" date="2018-05" db="EMBL/GenBank/DDBJ databases">
        <title>Draft genome of Mucuna pruriens seed.</title>
        <authorList>
            <person name="Nnadi N.E."/>
            <person name="Vos R."/>
            <person name="Hasami M.H."/>
            <person name="Devisetty U.K."/>
            <person name="Aguiy J.C."/>
        </authorList>
    </citation>
    <scope>NUCLEOTIDE SEQUENCE [LARGE SCALE GENOMIC DNA]</scope>
    <source>
        <strain evidence="1">JCA_2017</strain>
    </source>
</reference>
<accession>A0A371E4Y1</accession>
<feature type="non-terminal residue" evidence="1">
    <location>
        <position position="1"/>
    </location>
</feature>
<sequence length="173" mass="19501">MYKTLFKDLGVTIPFDAFTVGVLRILEVAPSQLHPNGWAAMKAFRVVSLSPLPKGSLFNVLALYKGFKNHFVRVVAVGNAPFSTNSEPLPLYWRFTSKFKGFNRKALSPKEKFNLSLLEERPRGMSYKELVAISFDSHPSKLFSDLLKQQEFGLYLLMQRSLKKRGLAVGANS</sequence>